<reference evidence="2" key="1">
    <citation type="submission" date="2023-01" db="EMBL/GenBank/DDBJ databases">
        <title>The chitinases involved in constricting ring structure development in the nematode-trapping fungus Drechslerella dactyloides.</title>
        <authorList>
            <person name="Wang R."/>
            <person name="Zhang L."/>
            <person name="Tang P."/>
            <person name="Li S."/>
            <person name="Liang L."/>
        </authorList>
    </citation>
    <scope>NUCLEOTIDE SEQUENCE</scope>
    <source>
        <strain evidence="2">YMF1.00031</strain>
    </source>
</reference>
<organism evidence="2 3">
    <name type="scientific">Drechslerella dactyloides</name>
    <name type="common">Nematode-trapping fungus</name>
    <name type="synonym">Arthrobotrys dactyloides</name>
    <dbReference type="NCBI Taxonomy" id="74499"/>
    <lineage>
        <taxon>Eukaryota</taxon>
        <taxon>Fungi</taxon>
        <taxon>Dikarya</taxon>
        <taxon>Ascomycota</taxon>
        <taxon>Pezizomycotina</taxon>
        <taxon>Orbiliomycetes</taxon>
        <taxon>Orbiliales</taxon>
        <taxon>Orbiliaceae</taxon>
        <taxon>Drechslerella</taxon>
    </lineage>
</organism>
<name>A0AAD6ISK7_DREDA</name>
<dbReference type="EMBL" id="JAQGDS010000010">
    <property type="protein sequence ID" value="KAJ6257631.1"/>
    <property type="molecule type" value="Genomic_DNA"/>
</dbReference>
<gene>
    <name evidence="2" type="ORF">Dda_7418</name>
</gene>
<feature type="region of interest" description="Disordered" evidence="1">
    <location>
        <begin position="127"/>
        <end position="179"/>
    </location>
</feature>
<sequence>MQPQNQAELPYASRVIHLFNLYTGESALSPISNVQLFPNCQYMGKTPITGYKSQIVAFAPRQMVTVTKIEPRMIRIGRNDRIVTLYCTNPSTGVGAWVTESYLRPLEPDVQEISAWSVGTIAEKRHEKVNDNSMECSDDGSGEESDDSEFDSDNIMIYYSCPPSVPEEPNSSSSAPLQVKQEVLPIMSARYSEIKQAPDERYRNQ</sequence>
<accession>A0AAD6ISK7</accession>
<evidence type="ECO:0000313" key="2">
    <source>
        <dbReference type="EMBL" id="KAJ6257631.1"/>
    </source>
</evidence>
<feature type="compositionally biased region" description="Low complexity" evidence="1">
    <location>
        <begin position="167"/>
        <end position="176"/>
    </location>
</feature>
<feature type="compositionally biased region" description="Acidic residues" evidence="1">
    <location>
        <begin position="136"/>
        <end position="152"/>
    </location>
</feature>
<proteinExistence type="predicted"/>
<protein>
    <submittedName>
        <fullName evidence="2">Uncharacterized protein</fullName>
    </submittedName>
</protein>
<evidence type="ECO:0000313" key="3">
    <source>
        <dbReference type="Proteomes" id="UP001221413"/>
    </source>
</evidence>
<comment type="caution">
    <text evidence="2">The sequence shown here is derived from an EMBL/GenBank/DDBJ whole genome shotgun (WGS) entry which is preliminary data.</text>
</comment>
<evidence type="ECO:0000256" key="1">
    <source>
        <dbReference type="SAM" id="MobiDB-lite"/>
    </source>
</evidence>
<keyword evidence="3" id="KW-1185">Reference proteome</keyword>
<dbReference type="AlphaFoldDB" id="A0AAD6ISK7"/>
<dbReference type="Proteomes" id="UP001221413">
    <property type="component" value="Unassembled WGS sequence"/>
</dbReference>